<dbReference type="OrthoDB" id="2127965at2759"/>
<evidence type="ECO:0000313" key="3">
    <source>
        <dbReference type="EMBL" id="EGF79946.1"/>
    </source>
</evidence>
<dbReference type="InterPro" id="IPR055647">
    <property type="entry name" value="DUF7223"/>
</dbReference>
<reference evidence="3 4" key="1">
    <citation type="submission" date="2009-12" db="EMBL/GenBank/DDBJ databases">
        <title>The draft genome of Batrachochytrium dendrobatidis.</title>
        <authorList>
            <consortium name="US DOE Joint Genome Institute (JGI-PGF)"/>
            <person name="Kuo A."/>
            <person name="Salamov A."/>
            <person name="Schmutz J."/>
            <person name="Lucas S."/>
            <person name="Pitluck S."/>
            <person name="Rosenblum E."/>
            <person name="Stajich J."/>
            <person name="Eisen M."/>
            <person name="Grigoriev I.V."/>
        </authorList>
    </citation>
    <scope>NUCLEOTIDE SEQUENCE [LARGE SCALE GENOMIC DNA]</scope>
    <source>
        <strain evidence="4">JAM81 / FGSC 10211</strain>
    </source>
</reference>
<feature type="signal peptide" evidence="1">
    <location>
        <begin position="1"/>
        <end position="16"/>
    </location>
</feature>
<proteinExistence type="predicted"/>
<dbReference type="InParanoid" id="F4P473"/>
<evidence type="ECO:0000259" key="2">
    <source>
        <dbReference type="Pfam" id="PF23865"/>
    </source>
</evidence>
<dbReference type="AlphaFoldDB" id="F4P473"/>
<sequence>MLFVTLILLIICVVNATPVSLARASRFKGLANKVKHVNRFINILKIRPYLQDQAPSPETILQWYDPLKGRDSIVVAGMKITANVPSVNLDNIQSLLSIKCNQDRVTMVLTEPLPSTNWKVQKTLLVIGSQHGCGVGNSAEQALLLATDWMLDAQRKIVVFTTTNPEKAGVTGSFEILALPGVESSQGGGITADDISNGQASTHLLQKRGRVSKPNAKTVGIALNLDLKASPSVELNPTDVGGVFRVGCNPCGIKAQTTLLFRASGRLFKKPKYSLTWEGDIDMYAMLSFDIGVRLDKRLVSIPIFEYPLTPIYIPGVLSLGPKLVFEFNMDASISAEVRSKANLTVSYSNFETSIASNEKNTYRGFNPVYTSNVEADKLVAETRLEFALTPKLKLAAEVFKFDLLETSLSIANKVGINFGIQKDISNLENIKRLDSGPASFDVNLSVDVGMSLDGEVFGFSKVLYTIFTKTIFERRYTVNKSKTLATTGP</sequence>
<organism evidence="3 4">
    <name type="scientific">Batrachochytrium dendrobatidis (strain JAM81 / FGSC 10211)</name>
    <name type="common">Frog chytrid fungus</name>
    <dbReference type="NCBI Taxonomy" id="684364"/>
    <lineage>
        <taxon>Eukaryota</taxon>
        <taxon>Fungi</taxon>
        <taxon>Fungi incertae sedis</taxon>
        <taxon>Chytridiomycota</taxon>
        <taxon>Chytridiomycota incertae sedis</taxon>
        <taxon>Chytridiomycetes</taxon>
        <taxon>Rhizophydiales</taxon>
        <taxon>Rhizophydiales incertae sedis</taxon>
        <taxon>Batrachochytrium</taxon>
    </lineage>
</organism>
<dbReference type="Proteomes" id="UP000007241">
    <property type="component" value="Unassembled WGS sequence"/>
</dbReference>
<dbReference type="RefSeq" id="XP_006679733.1">
    <property type="nucleotide sequence ID" value="XM_006679670.1"/>
</dbReference>
<dbReference type="EMBL" id="GL882885">
    <property type="protein sequence ID" value="EGF79946.1"/>
    <property type="molecule type" value="Genomic_DNA"/>
</dbReference>
<dbReference type="GeneID" id="18243431"/>
<dbReference type="Pfam" id="PF23865">
    <property type="entry name" value="DUF7223"/>
    <property type="match status" value="1"/>
</dbReference>
<evidence type="ECO:0000313" key="4">
    <source>
        <dbReference type="Proteomes" id="UP000007241"/>
    </source>
</evidence>
<feature type="chain" id="PRO_5003319776" description="DUF7223 domain-containing protein" evidence="1">
    <location>
        <begin position="17"/>
        <end position="490"/>
    </location>
</feature>
<dbReference type="HOGENOM" id="CLU_558941_0_0_1"/>
<keyword evidence="4" id="KW-1185">Reference proteome</keyword>
<keyword evidence="1" id="KW-0732">Signal</keyword>
<dbReference type="STRING" id="684364.F4P473"/>
<protein>
    <recommendedName>
        <fullName evidence="2">DUF7223 domain-containing protein</fullName>
    </recommendedName>
</protein>
<name>F4P473_BATDJ</name>
<gene>
    <name evidence="3" type="ORF">BATDEDRAFT_89283</name>
</gene>
<feature type="domain" description="DUF7223" evidence="2">
    <location>
        <begin position="231"/>
        <end position="478"/>
    </location>
</feature>
<evidence type="ECO:0000256" key="1">
    <source>
        <dbReference type="SAM" id="SignalP"/>
    </source>
</evidence>
<accession>F4P473</accession>